<feature type="transmembrane region" description="Helical" evidence="6">
    <location>
        <begin position="190"/>
        <end position="213"/>
    </location>
</feature>
<dbReference type="Proteomes" id="UP000076848">
    <property type="component" value="Unassembled WGS sequence"/>
</dbReference>
<keyword evidence="4 6" id="KW-1133">Transmembrane helix</keyword>
<keyword evidence="9" id="KW-1185">Reference proteome</keyword>
<feature type="transmembrane region" description="Helical" evidence="6">
    <location>
        <begin position="164"/>
        <end position="183"/>
    </location>
</feature>
<feature type="transmembrane region" description="Helical" evidence="6">
    <location>
        <begin position="106"/>
        <end position="125"/>
    </location>
</feature>
<evidence type="ECO:0000256" key="3">
    <source>
        <dbReference type="ARBA" id="ARBA00022692"/>
    </source>
</evidence>
<evidence type="ECO:0000313" key="8">
    <source>
        <dbReference type="EMBL" id="SAI70978.1"/>
    </source>
</evidence>
<feature type="transmembrane region" description="Helical" evidence="6">
    <location>
        <begin position="281"/>
        <end position="299"/>
    </location>
</feature>
<gene>
    <name evidence="8" type="ORF">SAMEA3906486_03282</name>
</gene>
<dbReference type="PANTHER" id="PTHR32322">
    <property type="entry name" value="INNER MEMBRANE TRANSPORTER"/>
    <property type="match status" value="1"/>
</dbReference>
<dbReference type="InterPro" id="IPR050638">
    <property type="entry name" value="AA-Vitamin_Transporters"/>
</dbReference>
<feature type="transmembrane region" description="Helical" evidence="6">
    <location>
        <begin position="12"/>
        <end position="30"/>
    </location>
</feature>
<dbReference type="InterPro" id="IPR037185">
    <property type="entry name" value="EmrE-like"/>
</dbReference>
<dbReference type="STRING" id="288768.SAMEA3906486_03282"/>
<dbReference type="GO" id="GO:0016020">
    <property type="term" value="C:membrane"/>
    <property type="evidence" value="ECO:0007669"/>
    <property type="project" value="UniProtKB-SubCell"/>
</dbReference>
<evidence type="ECO:0000256" key="5">
    <source>
        <dbReference type="ARBA" id="ARBA00023136"/>
    </source>
</evidence>
<evidence type="ECO:0000256" key="6">
    <source>
        <dbReference type="SAM" id="Phobius"/>
    </source>
</evidence>
<dbReference type="PANTHER" id="PTHR32322:SF2">
    <property type="entry name" value="EAMA DOMAIN-CONTAINING PROTEIN"/>
    <property type="match status" value="1"/>
</dbReference>
<dbReference type="Pfam" id="PF00892">
    <property type="entry name" value="EamA"/>
    <property type="match status" value="2"/>
</dbReference>
<evidence type="ECO:0000256" key="2">
    <source>
        <dbReference type="ARBA" id="ARBA00007362"/>
    </source>
</evidence>
<evidence type="ECO:0000313" key="9">
    <source>
        <dbReference type="Proteomes" id="UP000076848"/>
    </source>
</evidence>
<dbReference type="RefSeq" id="WP_066129168.1">
    <property type="nucleotide sequence ID" value="NZ_FKIF01000007.1"/>
</dbReference>
<proteinExistence type="inferred from homology"/>
<feature type="transmembrane region" description="Helical" evidence="6">
    <location>
        <begin position="75"/>
        <end position="94"/>
    </location>
</feature>
<feature type="domain" description="EamA" evidence="7">
    <location>
        <begin position="13"/>
        <end position="146"/>
    </location>
</feature>
<feature type="domain" description="EamA" evidence="7">
    <location>
        <begin position="162"/>
        <end position="296"/>
    </location>
</feature>
<feature type="transmembrane region" description="Helical" evidence="6">
    <location>
        <begin position="42"/>
        <end position="63"/>
    </location>
</feature>
<accession>A0A157SKH7</accession>
<evidence type="ECO:0000259" key="7">
    <source>
        <dbReference type="Pfam" id="PF00892"/>
    </source>
</evidence>
<keyword evidence="3 6" id="KW-0812">Transmembrane</keyword>
<evidence type="ECO:0000256" key="1">
    <source>
        <dbReference type="ARBA" id="ARBA00004141"/>
    </source>
</evidence>
<sequence>MNIHTGRKADTGGWLILLVPPLFWAGNFIVGRAIRDDVPPMMLAFARHVVAFACLLPFGLPAIRRDWRRYWELRWLLVRTAISGLTLFSALVYVGLHYTTAANGQLLNSTIPVLVLLLAALFFGQKLVARQVLGLALSCAGVLTIITHGNLQDLLSLSFSQGDLIVFGAMASFALFSLWLRAVPADLSRIGMLSIQLGITVAAMLPFAVIEYLSGARTNWSGTTVAAILYVGIVASLLANLLYAIGVARIGPAKASLFIHLLPVYGSLMAVGFLGEALHPYHAVGISVIIAGLALSRTAPPAGARHAPAQNA</sequence>
<keyword evidence="5 6" id="KW-0472">Membrane</keyword>
<dbReference type="AlphaFoldDB" id="A0A157SKH7"/>
<feature type="transmembrane region" description="Helical" evidence="6">
    <location>
        <begin position="132"/>
        <end position="152"/>
    </location>
</feature>
<dbReference type="InterPro" id="IPR000620">
    <property type="entry name" value="EamA_dom"/>
</dbReference>
<organism evidence="8 9">
    <name type="scientific">Bordetella ansorpii</name>
    <dbReference type="NCBI Taxonomy" id="288768"/>
    <lineage>
        <taxon>Bacteria</taxon>
        <taxon>Pseudomonadati</taxon>
        <taxon>Pseudomonadota</taxon>
        <taxon>Betaproteobacteria</taxon>
        <taxon>Burkholderiales</taxon>
        <taxon>Alcaligenaceae</taxon>
        <taxon>Bordetella</taxon>
    </lineage>
</organism>
<comment type="similarity">
    <text evidence="2">Belongs to the EamA transporter family.</text>
</comment>
<evidence type="ECO:0000256" key="4">
    <source>
        <dbReference type="ARBA" id="ARBA00022989"/>
    </source>
</evidence>
<dbReference type="EMBL" id="FKIF01000007">
    <property type="protein sequence ID" value="SAI70978.1"/>
    <property type="molecule type" value="Genomic_DNA"/>
</dbReference>
<feature type="transmembrane region" description="Helical" evidence="6">
    <location>
        <begin position="257"/>
        <end position="275"/>
    </location>
</feature>
<dbReference type="OrthoDB" id="4167046at2"/>
<comment type="subcellular location">
    <subcellularLocation>
        <location evidence="1">Membrane</location>
        <topology evidence="1">Multi-pass membrane protein</topology>
    </subcellularLocation>
</comment>
<feature type="transmembrane region" description="Helical" evidence="6">
    <location>
        <begin position="225"/>
        <end position="245"/>
    </location>
</feature>
<reference evidence="8 9" key="1">
    <citation type="submission" date="2016-04" db="EMBL/GenBank/DDBJ databases">
        <authorList>
            <consortium name="Pathogen Informatics"/>
        </authorList>
    </citation>
    <scope>NUCLEOTIDE SEQUENCE [LARGE SCALE GENOMIC DNA]</scope>
    <source>
        <strain evidence="8 9">H050680373</strain>
    </source>
</reference>
<protein>
    <submittedName>
        <fullName evidence="8">Membrane protein</fullName>
    </submittedName>
</protein>
<name>A0A157SKH7_9BORD</name>
<dbReference type="SUPFAM" id="SSF103481">
    <property type="entry name" value="Multidrug resistance efflux transporter EmrE"/>
    <property type="match status" value="2"/>
</dbReference>